<gene>
    <name evidence="2" type="ORF">Nepgr_014703</name>
</gene>
<organism evidence="2 3">
    <name type="scientific">Nepenthes gracilis</name>
    <name type="common">Slender pitcher plant</name>
    <dbReference type="NCBI Taxonomy" id="150966"/>
    <lineage>
        <taxon>Eukaryota</taxon>
        <taxon>Viridiplantae</taxon>
        <taxon>Streptophyta</taxon>
        <taxon>Embryophyta</taxon>
        <taxon>Tracheophyta</taxon>
        <taxon>Spermatophyta</taxon>
        <taxon>Magnoliopsida</taxon>
        <taxon>eudicotyledons</taxon>
        <taxon>Gunneridae</taxon>
        <taxon>Pentapetalae</taxon>
        <taxon>Caryophyllales</taxon>
        <taxon>Nepenthaceae</taxon>
        <taxon>Nepenthes</taxon>
    </lineage>
</organism>
<keyword evidence="1" id="KW-1133">Transmembrane helix</keyword>
<dbReference type="AlphaFoldDB" id="A0AAD3SKI5"/>
<keyword evidence="1" id="KW-0472">Membrane</keyword>
<accession>A0AAD3SKI5</accession>
<feature type="transmembrane region" description="Helical" evidence="1">
    <location>
        <begin position="184"/>
        <end position="211"/>
    </location>
</feature>
<evidence type="ECO:0000256" key="1">
    <source>
        <dbReference type="SAM" id="Phobius"/>
    </source>
</evidence>
<name>A0AAD3SKI5_NEPGR</name>
<proteinExistence type="predicted"/>
<dbReference type="Proteomes" id="UP001279734">
    <property type="component" value="Unassembled WGS sequence"/>
</dbReference>
<comment type="caution">
    <text evidence="2">The sequence shown here is derived from an EMBL/GenBank/DDBJ whole genome shotgun (WGS) entry which is preliminary data.</text>
</comment>
<sequence>MEAAEVLIGYTVLLAEMKGDGIALMKAINTECRPYASLKTGLFCIWFVVEWCISILWDSMAGLLTSRFCFWFDYCWDSASRSWLGPCYTLTLIVELLMCSLFEDDAGRQLLFLDAGCCALARTCEWRGGLAVDGSSGSLREHVNGAIFGWVLLMGPCGSAVVRIFAVVFLLLTSGRPLLMVRVATRFCFCCWFCFSTCPGLLSCNAAFALLSSCLLSGPLFLLESNGVPMVIQWVAWRLELLLGLFSGSEACDF</sequence>
<keyword evidence="3" id="KW-1185">Reference proteome</keyword>
<feature type="transmembrane region" description="Helical" evidence="1">
    <location>
        <begin position="147"/>
        <end position="172"/>
    </location>
</feature>
<evidence type="ECO:0000313" key="3">
    <source>
        <dbReference type="Proteomes" id="UP001279734"/>
    </source>
</evidence>
<evidence type="ECO:0000313" key="2">
    <source>
        <dbReference type="EMBL" id="GMH12862.1"/>
    </source>
</evidence>
<keyword evidence="1" id="KW-0812">Transmembrane</keyword>
<protein>
    <submittedName>
        <fullName evidence="2">Uncharacterized protein</fullName>
    </submittedName>
</protein>
<reference evidence="2" key="1">
    <citation type="submission" date="2023-05" db="EMBL/GenBank/DDBJ databases">
        <title>Nepenthes gracilis genome sequencing.</title>
        <authorList>
            <person name="Fukushima K."/>
        </authorList>
    </citation>
    <scope>NUCLEOTIDE SEQUENCE</scope>
    <source>
        <strain evidence="2">SING2019-196</strain>
    </source>
</reference>
<feature type="transmembrane region" description="Helical" evidence="1">
    <location>
        <begin position="35"/>
        <end position="57"/>
    </location>
</feature>
<dbReference type="EMBL" id="BSYO01000012">
    <property type="protein sequence ID" value="GMH12862.1"/>
    <property type="molecule type" value="Genomic_DNA"/>
</dbReference>